<dbReference type="GO" id="GO:0003723">
    <property type="term" value="F:RNA binding"/>
    <property type="evidence" value="ECO:0007669"/>
    <property type="project" value="UniProtKB-KW"/>
</dbReference>
<evidence type="ECO:0000256" key="4">
    <source>
        <dbReference type="ARBA" id="ARBA00022884"/>
    </source>
</evidence>
<dbReference type="SUPFAM" id="SSF54928">
    <property type="entry name" value="RNA-binding domain, RBD"/>
    <property type="match status" value="1"/>
</dbReference>
<dbReference type="AlphaFoldDB" id="A0AAV5U257"/>
<accession>A0AAV5U257</accession>
<evidence type="ECO:0000256" key="1">
    <source>
        <dbReference type="ARBA" id="ARBA00004604"/>
    </source>
</evidence>
<keyword evidence="5" id="KW-0539">Nucleus</keyword>
<dbReference type="GO" id="GO:0000472">
    <property type="term" value="P:endonucleolytic cleavage to generate mature 5'-end of SSU-rRNA from (SSU-rRNA, 5.8S rRNA, LSU-rRNA)"/>
    <property type="evidence" value="ECO:0007669"/>
    <property type="project" value="TreeGrafter"/>
</dbReference>
<comment type="similarity">
    <text evidence="2">Belongs to the ESF2/ABP1 family.</text>
</comment>
<dbReference type="InterPro" id="IPR035979">
    <property type="entry name" value="RBD_domain_sf"/>
</dbReference>
<dbReference type="GO" id="GO:0000447">
    <property type="term" value="P:endonucleolytic cleavage in ITS1 to separate SSU-rRNA from 5.8S rRNA and LSU-rRNA from tricistronic rRNA transcript (SSU-rRNA, 5.8S rRNA, LSU-rRNA)"/>
    <property type="evidence" value="ECO:0007669"/>
    <property type="project" value="TreeGrafter"/>
</dbReference>
<dbReference type="GO" id="GO:0000480">
    <property type="term" value="P:endonucleolytic cleavage in 5'-ETS of tricistronic rRNA transcript (SSU-rRNA, 5.8S rRNA, LSU-rRNA)"/>
    <property type="evidence" value="ECO:0007669"/>
    <property type="project" value="TreeGrafter"/>
</dbReference>
<sequence>SEGEEEEDEQDEEGEEMQDEEEEGEREEGDEKEEDKLEVDEGEVEKKMRKKGSLKSDVDPEAKQKKTGVIYFSTIPNRFTATRMRTEMSKYGSIGRIFLQLEKRRGASGKTVKRYTEGWVEFHSKGVAKRVALTLNSSEVACNRRSAAAGTHWNCKYLPGFKWIHLNEQLIYERKIEKARMTSEINQAKRVAEHFTEQIEKGEHLKRLEKKVLKKQGVWEAFQRQINQRKTVNASKSKKREEKSRGVKTDDTLMNMIFNE</sequence>
<evidence type="ECO:0000256" key="6">
    <source>
        <dbReference type="SAM" id="MobiDB-lite"/>
    </source>
</evidence>
<dbReference type="CDD" id="cd12263">
    <property type="entry name" value="RRM_ABT1_like"/>
    <property type="match status" value="1"/>
</dbReference>
<dbReference type="PANTHER" id="PTHR12311:SF7">
    <property type="entry name" value="ACTIVATOR OF BASAL TRANSCRIPTION 1"/>
    <property type="match status" value="1"/>
</dbReference>
<dbReference type="PANTHER" id="PTHR12311">
    <property type="entry name" value="ACTIVATOR OF BASAL TRANSCRIPTION 1"/>
    <property type="match status" value="1"/>
</dbReference>
<dbReference type="GO" id="GO:0005730">
    <property type="term" value="C:nucleolus"/>
    <property type="evidence" value="ECO:0007669"/>
    <property type="project" value="UniProtKB-SubCell"/>
</dbReference>
<dbReference type="InterPro" id="IPR012677">
    <property type="entry name" value="Nucleotide-bd_a/b_plait_sf"/>
</dbReference>
<evidence type="ECO:0000256" key="5">
    <source>
        <dbReference type="ARBA" id="ARBA00023242"/>
    </source>
</evidence>
<reference evidence="7" key="1">
    <citation type="submission" date="2023-10" db="EMBL/GenBank/DDBJ databases">
        <title>Genome assembly of Pristionchus species.</title>
        <authorList>
            <person name="Yoshida K."/>
            <person name="Sommer R.J."/>
        </authorList>
    </citation>
    <scope>NUCLEOTIDE SEQUENCE</scope>
    <source>
        <strain evidence="7">RS0144</strain>
    </source>
</reference>
<dbReference type="GO" id="GO:0034462">
    <property type="term" value="P:small-subunit processome assembly"/>
    <property type="evidence" value="ECO:0007669"/>
    <property type="project" value="TreeGrafter"/>
</dbReference>
<dbReference type="InterPro" id="IPR034353">
    <property type="entry name" value="ABT1/ESF2_RRM"/>
</dbReference>
<organism evidence="7 8">
    <name type="scientific">Pristionchus entomophagus</name>
    <dbReference type="NCBI Taxonomy" id="358040"/>
    <lineage>
        <taxon>Eukaryota</taxon>
        <taxon>Metazoa</taxon>
        <taxon>Ecdysozoa</taxon>
        <taxon>Nematoda</taxon>
        <taxon>Chromadorea</taxon>
        <taxon>Rhabditida</taxon>
        <taxon>Rhabditina</taxon>
        <taxon>Diplogasteromorpha</taxon>
        <taxon>Diplogasteroidea</taxon>
        <taxon>Neodiplogasteridae</taxon>
        <taxon>Pristionchus</taxon>
    </lineage>
</organism>
<feature type="region of interest" description="Disordered" evidence="6">
    <location>
        <begin position="1"/>
        <end position="61"/>
    </location>
</feature>
<feature type="compositionally biased region" description="Basic and acidic residues" evidence="6">
    <location>
        <begin position="239"/>
        <end position="251"/>
    </location>
</feature>
<evidence type="ECO:0000256" key="3">
    <source>
        <dbReference type="ARBA" id="ARBA00020737"/>
    </source>
</evidence>
<comment type="subcellular location">
    <subcellularLocation>
        <location evidence="1">Nucleus</location>
        <location evidence="1">Nucleolus</location>
    </subcellularLocation>
</comment>
<keyword evidence="8" id="KW-1185">Reference proteome</keyword>
<dbReference type="InterPro" id="IPR039119">
    <property type="entry name" value="ABT1/Esf2"/>
</dbReference>
<evidence type="ECO:0000313" key="7">
    <source>
        <dbReference type="EMBL" id="GMT00270.1"/>
    </source>
</evidence>
<comment type="caution">
    <text evidence="7">The sequence shown here is derived from an EMBL/GenBank/DDBJ whole genome shotgun (WGS) entry which is preliminary data.</text>
</comment>
<dbReference type="Proteomes" id="UP001432027">
    <property type="component" value="Unassembled WGS sequence"/>
</dbReference>
<gene>
    <name evidence="7" type="ORF">PENTCL1PPCAC_22444</name>
</gene>
<feature type="compositionally biased region" description="Acidic residues" evidence="6">
    <location>
        <begin position="1"/>
        <end position="43"/>
    </location>
</feature>
<proteinExistence type="inferred from homology"/>
<feature type="non-terminal residue" evidence="7">
    <location>
        <position position="1"/>
    </location>
</feature>
<dbReference type="EMBL" id="BTSX01000005">
    <property type="protein sequence ID" value="GMT00270.1"/>
    <property type="molecule type" value="Genomic_DNA"/>
</dbReference>
<keyword evidence="4" id="KW-0694">RNA-binding</keyword>
<evidence type="ECO:0000256" key="2">
    <source>
        <dbReference type="ARBA" id="ARBA00005819"/>
    </source>
</evidence>
<evidence type="ECO:0000313" key="8">
    <source>
        <dbReference type="Proteomes" id="UP001432027"/>
    </source>
</evidence>
<protein>
    <recommendedName>
        <fullName evidence="3">Activator of basal transcription 1</fullName>
    </recommendedName>
</protein>
<dbReference type="Gene3D" id="3.30.70.330">
    <property type="match status" value="1"/>
</dbReference>
<feature type="region of interest" description="Disordered" evidence="6">
    <location>
        <begin position="230"/>
        <end position="251"/>
    </location>
</feature>
<name>A0AAV5U257_9BILA</name>